<evidence type="ECO:0000313" key="4">
    <source>
        <dbReference type="Proteomes" id="UP000268310"/>
    </source>
</evidence>
<organism evidence="3 5">
    <name type="scientific">Tetragenococcus osmophilus</name>
    <dbReference type="NCBI Taxonomy" id="526944"/>
    <lineage>
        <taxon>Bacteria</taxon>
        <taxon>Bacillati</taxon>
        <taxon>Bacillota</taxon>
        <taxon>Bacilli</taxon>
        <taxon>Lactobacillales</taxon>
        <taxon>Enterococcaceae</taxon>
        <taxon>Tetragenococcus</taxon>
    </lineage>
</organism>
<keyword evidence="3" id="KW-0808">Transferase</keyword>
<dbReference type="Proteomes" id="UP000268310">
    <property type="component" value="Chromosome"/>
</dbReference>
<reference evidence="3" key="4">
    <citation type="submission" date="2023-02" db="EMBL/GenBank/DDBJ databases">
        <authorList>
            <person name="Sun Q."/>
            <person name="Mori K."/>
        </authorList>
    </citation>
    <scope>NUCLEOTIDE SEQUENCE</scope>
    <source>
        <strain evidence="3">NBRC 114545</strain>
    </source>
</reference>
<dbReference type="EMBL" id="BSUW01000002">
    <property type="protein sequence ID" value="GMA73344.1"/>
    <property type="molecule type" value="Genomic_DNA"/>
</dbReference>
<reference evidence="1 4" key="1">
    <citation type="journal article" date="2012" name="Int. J. Syst. Evol. Microbiol.">
        <title>Characterization of Tetragenococcus strains from sugar thick juice reveals a novel species, Tetragenococcus osmophilus sp. nov., and divides Tetragenococcus halophilus into two subspecies, T. halophilus subsp. halophilus subsp. nov. and T. halophilus subsp. flandriensis subsp. nov.</title>
        <authorList>
            <person name="Juste A."/>
            <person name="Van Trappen S."/>
            <person name="Verreth C."/>
            <person name="Cleenwerck I."/>
            <person name="De Vos P."/>
            <person name="Lievens B."/>
            <person name="Willems K.A."/>
        </authorList>
    </citation>
    <scope>NUCLEOTIDE SEQUENCE [LARGE SCALE GENOMIC DNA]</scope>
    <source>
        <strain evidence="1 4">JCM 31126</strain>
    </source>
</reference>
<keyword evidence="4" id="KW-1185">Reference proteome</keyword>
<name>A0AA38CZH1_9ENTE</name>
<protein>
    <submittedName>
        <fullName evidence="3">Kinase</fullName>
    </submittedName>
</protein>
<reference evidence="3 5" key="2">
    <citation type="journal article" date="2014" name="Int. J. Syst. Evol. Microbiol.">
        <title>Complete genome sequence of Corynebacterium casei LMG S-19264T (=DSM 44701T), isolated from a smear-ripened cheese.</title>
        <authorList>
            <consortium name="US DOE Joint Genome Institute (JGI-PGF)"/>
            <person name="Walter F."/>
            <person name="Albersmeier A."/>
            <person name="Kalinowski J."/>
            <person name="Ruckert C."/>
        </authorList>
    </citation>
    <scope>NUCLEOTIDE SEQUENCE [LARGE SCALE GENOMIC DNA]</scope>
    <source>
        <strain evidence="3 5">NBRC 114545</strain>
    </source>
</reference>
<dbReference type="EMBL" id="BSUW01000001">
    <property type="protein sequence ID" value="GMA73282.1"/>
    <property type="molecule type" value="Genomic_DNA"/>
</dbReference>
<dbReference type="Proteomes" id="UP001157039">
    <property type="component" value="Unassembled WGS sequence"/>
</dbReference>
<evidence type="ECO:0000313" key="1">
    <source>
        <dbReference type="EMBL" id="AYW47200.1"/>
    </source>
</evidence>
<dbReference type="KEGG" id="too:C7K38_01715"/>
<dbReference type="AlphaFoldDB" id="A0AA38CZH1"/>
<reference evidence="1" key="3">
    <citation type="submission" date="2018-03" db="EMBL/GenBank/DDBJ databases">
        <authorList>
            <person name="Jeon C.O."/>
        </authorList>
    </citation>
    <scope>NUCLEOTIDE SEQUENCE</scope>
    <source>
        <strain evidence="1">JCM 31126</strain>
    </source>
</reference>
<dbReference type="Gene3D" id="3.40.50.300">
    <property type="entry name" value="P-loop containing nucleotide triphosphate hydrolases"/>
    <property type="match status" value="1"/>
</dbReference>
<accession>A0AA38CZH1</accession>
<dbReference type="SUPFAM" id="SSF52540">
    <property type="entry name" value="P-loop containing nucleoside triphosphate hydrolases"/>
    <property type="match status" value="1"/>
</dbReference>
<proteinExistence type="predicted"/>
<dbReference type="Pfam" id="PF13671">
    <property type="entry name" value="AAA_33"/>
    <property type="match status" value="1"/>
</dbReference>
<keyword evidence="3" id="KW-0418">Kinase</keyword>
<dbReference type="EMBL" id="CP027783">
    <property type="protein sequence ID" value="AYW47200.1"/>
    <property type="molecule type" value="Genomic_DNA"/>
</dbReference>
<evidence type="ECO:0000313" key="3">
    <source>
        <dbReference type="EMBL" id="GMA73344.1"/>
    </source>
</evidence>
<sequence length="202" mass="23902">MNKYLVLIAGSPATGKSYLVREIQKVIPSIFVITPDEFKEILADSVGFSNLAEKAKLEKDVWANYYNVLETYMRMGKQFILSEYPFSKKQKGRLKQLSEDNNYQIITIRLRAKFETLWQRRKARDRQSDRHLSHIMSHYHFGDYLTDRTQADNLITKSEFEKIIDDRKYDQFALGELWDFDVTDFDEVDYVQLIDYLSNLGK</sequence>
<evidence type="ECO:0000313" key="5">
    <source>
        <dbReference type="Proteomes" id="UP001157039"/>
    </source>
</evidence>
<dbReference type="GO" id="GO:0016301">
    <property type="term" value="F:kinase activity"/>
    <property type="evidence" value="ECO:0007669"/>
    <property type="project" value="UniProtKB-KW"/>
</dbReference>
<evidence type="ECO:0000313" key="2">
    <source>
        <dbReference type="EMBL" id="GMA73282.1"/>
    </source>
</evidence>
<gene>
    <name evidence="1" type="ORF">C7K38_01715</name>
    <name evidence="2" type="ORF">GCM10025885_23310</name>
    <name evidence="3" type="ORF">GCM10025885_23930</name>
</gene>
<dbReference type="InterPro" id="IPR027417">
    <property type="entry name" value="P-loop_NTPase"/>
</dbReference>
<dbReference type="RefSeq" id="WP_123934213.1">
    <property type="nucleotide sequence ID" value="NZ_BSUW01000001.1"/>
</dbReference>